<dbReference type="SUPFAM" id="SSF56436">
    <property type="entry name" value="C-type lectin-like"/>
    <property type="match status" value="1"/>
</dbReference>
<dbReference type="InterPro" id="IPR016186">
    <property type="entry name" value="C-type_lectin-like/link_sf"/>
</dbReference>
<organism evidence="3 4">
    <name type="scientific">Ladona fulva</name>
    <name type="common">Scarce chaser dragonfly</name>
    <name type="synonym">Libellula fulva</name>
    <dbReference type="NCBI Taxonomy" id="123851"/>
    <lineage>
        <taxon>Eukaryota</taxon>
        <taxon>Metazoa</taxon>
        <taxon>Ecdysozoa</taxon>
        <taxon>Arthropoda</taxon>
        <taxon>Hexapoda</taxon>
        <taxon>Insecta</taxon>
        <taxon>Pterygota</taxon>
        <taxon>Palaeoptera</taxon>
        <taxon>Odonata</taxon>
        <taxon>Epiprocta</taxon>
        <taxon>Anisoptera</taxon>
        <taxon>Libelluloidea</taxon>
        <taxon>Libellulidae</taxon>
        <taxon>Ladona</taxon>
    </lineage>
</organism>
<dbReference type="CDD" id="cd00037">
    <property type="entry name" value="CLECT"/>
    <property type="match status" value="1"/>
</dbReference>
<reference evidence="3" key="2">
    <citation type="submission" date="2017-10" db="EMBL/GenBank/DDBJ databases">
        <title>Ladona fulva Genome sequencing and assembly.</title>
        <authorList>
            <person name="Murali S."/>
            <person name="Richards S."/>
            <person name="Bandaranaike D."/>
            <person name="Bellair M."/>
            <person name="Blankenburg K."/>
            <person name="Chao H."/>
            <person name="Dinh H."/>
            <person name="Doddapaneni H."/>
            <person name="Dugan-Rocha S."/>
            <person name="Elkadiri S."/>
            <person name="Gnanaolivu R."/>
            <person name="Hernandez B."/>
            <person name="Skinner E."/>
            <person name="Javaid M."/>
            <person name="Lee S."/>
            <person name="Li M."/>
            <person name="Ming W."/>
            <person name="Munidasa M."/>
            <person name="Muniz J."/>
            <person name="Nguyen L."/>
            <person name="Hughes D."/>
            <person name="Osuji N."/>
            <person name="Pu L.-L."/>
            <person name="Puazo M."/>
            <person name="Qu C."/>
            <person name="Quiroz J."/>
            <person name="Raj R."/>
            <person name="Weissenberger G."/>
            <person name="Xin Y."/>
            <person name="Zou X."/>
            <person name="Han Y."/>
            <person name="Worley K."/>
            <person name="Muzny D."/>
            <person name="Gibbs R."/>
        </authorList>
    </citation>
    <scope>NUCLEOTIDE SEQUENCE</scope>
    <source>
        <strain evidence="3">Sampled in the wild</strain>
    </source>
</reference>
<dbReference type="SMART" id="SM00034">
    <property type="entry name" value="CLECT"/>
    <property type="match status" value="1"/>
</dbReference>
<gene>
    <name evidence="3" type="ORF">J437_LFUL001547</name>
</gene>
<keyword evidence="1" id="KW-0732">Signal</keyword>
<dbReference type="InterPro" id="IPR050111">
    <property type="entry name" value="C-type_lectin/snaclec_domain"/>
</dbReference>
<reference evidence="3" key="1">
    <citation type="submission" date="2013-04" db="EMBL/GenBank/DDBJ databases">
        <authorList>
            <person name="Qu J."/>
            <person name="Murali S.C."/>
            <person name="Bandaranaike D."/>
            <person name="Bellair M."/>
            <person name="Blankenburg K."/>
            <person name="Chao H."/>
            <person name="Dinh H."/>
            <person name="Doddapaneni H."/>
            <person name="Downs B."/>
            <person name="Dugan-Rocha S."/>
            <person name="Elkadiri S."/>
            <person name="Gnanaolivu R.D."/>
            <person name="Hernandez B."/>
            <person name="Javaid M."/>
            <person name="Jayaseelan J.C."/>
            <person name="Lee S."/>
            <person name="Li M."/>
            <person name="Ming W."/>
            <person name="Munidasa M."/>
            <person name="Muniz J."/>
            <person name="Nguyen L."/>
            <person name="Ongeri F."/>
            <person name="Osuji N."/>
            <person name="Pu L.-L."/>
            <person name="Puazo M."/>
            <person name="Qu C."/>
            <person name="Quiroz J."/>
            <person name="Raj R."/>
            <person name="Weissenberger G."/>
            <person name="Xin Y."/>
            <person name="Zou X."/>
            <person name="Han Y."/>
            <person name="Richards S."/>
            <person name="Worley K."/>
            <person name="Muzny D."/>
            <person name="Gibbs R."/>
        </authorList>
    </citation>
    <scope>NUCLEOTIDE SEQUENCE</scope>
    <source>
        <strain evidence="3">Sampled in the wild</strain>
    </source>
</reference>
<name>A0A8K0JV68_LADFU</name>
<proteinExistence type="predicted"/>
<dbReference type="Proteomes" id="UP000792457">
    <property type="component" value="Unassembled WGS sequence"/>
</dbReference>
<evidence type="ECO:0000256" key="1">
    <source>
        <dbReference type="SAM" id="SignalP"/>
    </source>
</evidence>
<dbReference type="OrthoDB" id="7357196at2759"/>
<feature type="signal peptide" evidence="1">
    <location>
        <begin position="1"/>
        <end position="28"/>
    </location>
</feature>
<feature type="chain" id="PRO_5035439887" description="C-type lectin domain-containing protein" evidence="1">
    <location>
        <begin position="29"/>
        <end position="230"/>
    </location>
</feature>
<dbReference type="PANTHER" id="PTHR22803">
    <property type="entry name" value="MANNOSE, PHOSPHOLIPASE, LECTIN RECEPTOR RELATED"/>
    <property type="match status" value="1"/>
</dbReference>
<dbReference type="InterPro" id="IPR016187">
    <property type="entry name" value="CTDL_fold"/>
</dbReference>
<dbReference type="AlphaFoldDB" id="A0A8K0JV68"/>
<dbReference type="PROSITE" id="PS50041">
    <property type="entry name" value="C_TYPE_LECTIN_2"/>
    <property type="match status" value="1"/>
</dbReference>
<dbReference type="InterPro" id="IPR001304">
    <property type="entry name" value="C-type_lectin-like"/>
</dbReference>
<feature type="domain" description="C-type lectin" evidence="2">
    <location>
        <begin position="101"/>
        <end position="222"/>
    </location>
</feature>
<protein>
    <recommendedName>
        <fullName evidence="2">C-type lectin domain-containing protein</fullName>
    </recommendedName>
</protein>
<evidence type="ECO:0000313" key="4">
    <source>
        <dbReference type="Proteomes" id="UP000792457"/>
    </source>
</evidence>
<evidence type="ECO:0000259" key="2">
    <source>
        <dbReference type="PROSITE" id="PS50041"/>
    </source>
</evidence>
<dbReference type="Gene3D" id="3.10.100.10">
    <property type="entry name" value="Mannose-Binding Protein A, subunit A"/>
    <property type="match status" value="1"/>
</dbReference>
<keyword evidence="4" id="KW-1185">Reference proteome</keyword>
<evidence type="ECO:0000313" key="3">
    <source>
        <dbReference type="EMBL" id="KAG8223270.1"/>
    </source>
</evidence>
<dbReference type="EMBL" id="KZ308156">
    <property type="protein sequence ID" value="KAG8223270.1"/>
    <property type="molecule type" value="Genomic_DNA"/>
</dbReference>
<comment type="caution">
    <text evidence="3">The sequence shown here is derived from an EMBL/GenBank/DDBJ whole genome shotgun (WGS) entry which is preliminary data.</text>
</comment>
<sequence>MKFYTSIIIQFPLLCYIICNHQIEGASADPKGKLHFSMSSLKNQTGHWETCFSVNKKSRKLPNSWKVDIHHNIEEQNGEISLHLSGVLTAPPPLPEDYELFHGIGYYKLHHTSKGFDDASSICSKEGGHLVIINSEAEADVLKTIHARFPGLIPWAFIGIHDRQKEGEFITIFGKPLNSTGYSHWRNPKEPNGGVNENCGTVHRDGGLNDYLCSLPIPFFCEYDLSWRSL</sequence>
<accession>A0A8K0JV68</accession>
<dbReference type="Pfam" id="PF00059">
    <property type="entry name" value="Lectin_C"/>
    <property type="match status" value="1"/>
</dbReference>